<protein>
    <recommendedName>
        <fullName evidence="3">Glycosyltransferase N-terminal domain-containing protein</fullName>
    </recommendedName>
</protein>
<dbReference type="EMBL" id="AM459148">
    <property type="protein sequence ID" value="CAN65645.1"/>
    <property type="molecule type" value="Genomic_DNA"/>
</dbReference>
<evidence type="ECO:0000256" key="2">
    <source>
        <dbReference type="ARBA" id="ARBA00022679"/>
    </source>
</evidence>
<dbReference type="InterPro" id="IPR002213">
    <property type="entry name" value="UDP_glucos_trans"/>
</dbReference>
<dbReference type="AlphaFoldDB" id="A5BGV7"/>
<dbReference type="ExpressionAtlas" id="A5BGV7">
    <property type="expression patterns" value="baseline and differential"/>
</dbReference>
<dbReference type="FunFam" id="3.40.50.2000:FF:000055">
    <property type="entry name" value="Glycosyltransferase"/>
    <property type="match status" value="1"/>
</dbReference>
<gene>
    <name evidence="4" type="ORF">VITISV_012510</name>
</gene>
<name>A5BGV7_VITVI</name>
<dbReference type="CDD" id="cd03784">
    <property type="entry name" value="GT1_Gtf-like"/>
    <property type="match status" value="1"/>
</dbReference>
<accession>A5BGV7</accession>
<dbReference type="PANTHER" id="PTHR11926:SF774">
    <property type="entry name" value="UDP-GLYCOSYLTRANSFERASE 85A1-RELATED"/>
    <property type="match status" value="1"/>
</dbReference>
<dbReference type="GO" id="GO:0008194">
    <property type="term" value="F:UDP-glycosyltransferase activity"/>
    <property type="evidence" value="ECO:0007669"/>
    <property type="project" value="InterPro"/>
</dbReference>
<dbReference type="InterPro" id="IPR058980">
    <property type="entry name" value="Glyco_transf_N"/>
</dbReference>
<keyword evidence="2" id="KW-0808">Transferase</keyword>
<dbReference type="CAZy" id="GT1">
    <property type="family name" value="Glycosyltransferase Family 1"/>
</dbReference>
<feature type="domain" description="Glycosyltransferase N-terminal" evidence="3">
    <location>
        <begin position="9"/>
        <end position="131"/>
    </location>
</feature>
<dbReference type="Pfam" id="PF26168">
    <property type="entry name" value="Glyco_transf_N"/>
    <property type="match status" value="1"/>
</dbReference>
<evidence type="ECO:0000256" key="1">
    <source>
        <dbReference type="ARBA" id="ARBA00009995"/>
    </source>
</evidence>
<dbReference type="FunFam" id="3.40.50.2000:FF:000027">
    <property type="entry name" value="Glycosyltransferase"/>
    <property type="match status" value="1"/>
</dbReference>
<evidence type="ECO:0000313" key="4">
    <source>
        <dbReference type="EMBL" id="CAN65645.1"/>
    </source>
</evidence>
<dbReference type="Pfam" id="PF00201">
    <property type="entry name" value="UDPGT"/>
    <property type="match status" value="1"/>
</dbReference>
<evidence type="ECO:0000259" key="3">
    <source>
        <dbReference type="Pfam" id="PF26168"/>
    </source>
</evidence>
<proteinExistence type="inferred from homology"/>
<comment type="similarity">
    <text evidence="1">Belongs to the UDP-glycosyltransferase family.</text>
</comment>
<sequence>MGSEKPHAVCIPYPAQGHINPMLKLAKLLHCRGFRITFVNTEFNHTRLLNAQGPNCLSGLPTFQFETIPDGLPPSDVDATQDIPSLCVSTKKNCLAPFRRLLAKLNHDGPPVTCIFSDAIMSFTLDAAQELGIPDLLLWTASACGFMAYVQYRSLIDKGFTPLKDESYLTNGYLDTVVDWIPGMKGIRLKDLPSFIRTTDPDDVMLDFAMGELERARKASAIIFNTFDALEHEVLDAIAPMYPPIYTIAPLQLLLDQIHDSELQLIESNLWKEEPECLKWLDSKEPNSVVYVNYGSITVMTPQQLIEFAWGLANSNQSFLWILRPDLVSGESAILPPEFVAETEDRGLLAGWCLQEQVLTHQAIGGFLTHNGWNSIIEGLCAGVPMICWPFFAEQQTNCRYCCTEWGVGMEIDSDVKRDEVAKLVRELMEGEKGKEMKKKTMEWKHTAEAATTGPDGSSYLNLEKMFEHTTPLAACGIAHSTRGGEFCTADVSPSPDISQPAPAIGWKRSVIQLPRSDMSGSAGDTYLEYIRNRRFRLPGQLDSSDTRDLSDSFMPTIKKQTSTTLSTKSPELSLIFNTRYA</sequence>
<reference evidence="4" key="1">
    <citation type="journal article" date="2007" name="PLoS ONE">
        <title>The first genome sequence of an elite grapevine cultivar (Pinot noir Vitis vinifera L.): coping with a highly heterozygous genome.</title>
        <authorList>
            <person name="Velasco R."/>
            <person name="Zharkikh A."/>
            <person name="Troggio M."/>
            <person name="Cartwright D.A."/>
            <person name="Cestaro A."/>
            <person name="Pruss D."/>
            <person name="Pindo M."/>
            <person name="FitzGerald L.M."/>
            <person name="Vezzulli S."/>
            <person name="Reid J."/>
            <person name="Malacarne G."/>
            <person name="Iliev D."/>
            <person name="Coppola G."/>
            <person name="Wardell B."/>
            <person name="Micheletti D."/>
            <person name="Macalma T."/>
            <person name="Facci M."/>
            <person name="Mitchell J.T."/>
            <person name="Perazzolli M."/>
            <person name="Eldredge G."/>
            <person name="Gatto P."/>
            <person name="Oyzerski R."/>
            <person name="Moretto M."/>
            <person name="Gutin N."/>
            <person name="Stefanini M."/>
            <person name="Chen Y."/>
            <person name="Segala C."/>
            <person name="Davenport C."/>
            <person name="Dematte L."/>
            <person name="Mraz A."/>
            <person name="Battilana J."/>
            <person name="Stormo K."/>
            <person name="Costa F."/>
            <person name="Tao Q."/>
            <person name="Si-Ammour A."/>
            <person name="Harkins T."/>
            <person name="Lackey A."/>
            <person name="Perbost C."/>
            <person name="Taillon B."/>
            <person name="Stella A."/>
            <person name="Solovyev V."/>
            <person name="Fawcett J.A."/>
            <person name="Sterck L."/>
            <person name="Vandepoele K."/>
            <person name="Grando S.M."/>
            <person name="Toppo S."/>
            <person name="Moser C."/>
            <person name="Lanchbury J."/>
            <person name="Bogden R."/>
            <person name="Skolnick M."/>
            <person name="Sgaramella V."/>
            <person name="Bhatnagar S.K."/>
            <person name="Fontana P."/>
            <person name="Gutin A."/>
            <person name="Van de Peer Y."/>
            <person name="Salamini F."/>
            <person name="Viola R."/>
        </authorList>
    </citation>
    <scope>NUCLEOTIDE SEQUENCE</scope>
</reference>
<dbReference type="SUPFAM" id="SSF53756">
    <property type="entry name" value="UDP-Glycosyltransferase/glycogen phosphorylase"/>
    <property type="match status" value="1"/>
</dbReference>
<organism evidence="4">
    <name type="scientific">Vitis vinifera</name>
    <name type="common">Grape</name>
    <dbReference type="NCBI Taxonomy" id="29760"/>
    <lineage>
        <taxon>Eukaryota</taxon>
        <taxon>Viridiplantae</taxon>
        <taxon>Streptophyta</taxon>
        <taxon>Embryophyta</taxon>
        <taxon>Tracheophyta</taxon>
        <taxon>Spermatophyta</taxon>
        <taxon>Magnoliopsida</taxon>
        <taxon>eudicotyledons</taxon>
        <taxon>Gunneridae</taxon>
        <taxon>Pentapetalae</taxon>
        <taxon>rosids</taxon>
        <taxon>Vitales</taxon>
        <taxon>Vitaceae</taxon>
        <taxon>Viteae</taxon>
        <taxon>Vitis</taxon>
    </lineage>
</organism>
<dbReference type="Gene3D" id="3.40.50.2000">
    <property type="entry name" value="Glycogen Phosphorylase B"/>
    <property type="match status" value="2"/>
</dbReference>
<dbReference type="PANTHER" id="PTHR11926">
    <property type="entry name" value="GLUCOSYL/GLUCURONOSYL TRANSFERASES"/>
    <property type="match status" value="1"/>
</dbReference>